<proteinExistence type="predicted"/>
<evidence type="ECO:0000313" key="2">
    <source>
        <dbReference type="Proteomes" id="UP000003327"/>
    </source>
</evidence>
<dbReference type="EMBL" id="ACVA01000079">
    <property type="protein sequence ID" value="EEX17071.1"/>
    <property type="molecule type" value="Genomic_DNA"/>
</dbReference>
<dbReference type="HOGENOM" id="CLU_1168053_0_0_10"/>
<sequence>RSRCSREKAGTKELEDKNTTLRKEWYTMWKQNLELSGQRNNLTVTVWDQKEELKKAKISLSNVQSELCTANSTLEDQKRLISQKNDQLKQIEEGITLAKSFDNRISRAFNGADVENSLWGATPLRAAAEECEKIKNEIENRYRRIESIIGKAVDCISDCITDMKRRAFSSSDVLTIDTALGKSRREERADYLLEAAEEKAEVKHGNYAGHAIWERDLKAIARGEQVRTIDRGQGLRY</sequence>
<protein>
    <submittedName>
        <fullName evidence="1">Uncharacterized protein</fullName>
    </submittedName>
</protein>
<reference evidence="1 2" key="1">
    <citation type="submission" date="2009-09" db="EMBL/GenBank/DDBJ databases">
        <authorList>
            <person name="Weinstock G."/>
            <person name="Sodergren E."/>
            <person name="Clifton S."/>
            <person name="Fulton L."/>
            <person name="Fulton B."/>
            <person name="Courtney L."/>
            <person name="Fronick C."/>
            <person name="Harrison M."/>
            <person name="Strong C."/>
            <person name="Farmer C."/>
            <person name="Delahaunty K."/>
            <person name="Markovic C."/>
            <person name="Hall O."/>
            <person name="Minx P."/>
            <person name="Tomlinson C."/>
            <person name="Mitreva M."/>
            <person name="Nelson J."/>
            <person name="Hou S."/>
            <person name="Wollam A."/>
            <person name="Pepin K.H."/>
            <person name="Johnson M."/>
            <person name="Bhonagiri V."/>
            <person name="Nash W.E."/>
            <person name="Warren W."/>
            <person name="Chinwalla A."/>
            <person name="Mardis E.R."/>
            <person name="Wilson R.K."/>
        </authorList>
    </citation>
    <scope>NUCLEOTIDE SEQUENCE [LARGE SCALE GENOMIC DNA]</scope>
    <source>
        <strain evidence="1 2">F0319</strain>
    </source>
</reference>
<feature type="non-terminal residue" evidence="1">
    <location>
        <position position="1"/>
    </location>
</feature>
<dbReference type="Proteomes" id="UP000003327">
    <property type="component" value="Unassembled WGS sequence"/>
</dbReference>
<organism evidence="1 2">
    <name type="scientific">Prevotella veroralis F0319</name>
    <dbReference type="NCBI Taxonomy" id="649761"/>
    <lineage>
        <taxon>Bacteria</taxon>
        <taxon>Pseudomonadati</taxon>
        <taxon>Bacteroidota</taxon>
        <taxon>Bacteroidia</taxon>
        <taxon>Bacteroidales</taxon>
        <taxon>Prevotellaceae</taxon>
        <taxon>Prevotella</taxon>
    </lineage>
</organism>
<comment type="caution">
    <text evidence="1">The sequence shown here is derived from an EMBL/GenBank/DDBJ whole genome shotgun (WGS) entry which is preliminary data.</text>
</comment>
<dbReference type="STRING" id="649761.HMPREF0973_03080"/>
<evidence type="ECO:0000313" key="1">
    <source>
        <dbReference type="EMBL" id="EEX17071.1"/>
    </source>
</evidence>
<name>C9MTV2_9BACT</name>
<accession>C9MTV2</accession>
<keyword evidence="2" id="KW-1185">Reference proteome</keyword>
<gene>
    <name evidence="1" type="ORF">HMPREF0973_03080</name>
</gene>
<dbReference type="AlphaFoldDB" id="C9MTV2"/>
<dbReference type="RefSeq" id="WP_004384766.1">
    <property type="nucleotide sequence ID" value="NZ_GG698721.1"/>
</dbReference>